<protein>
    <submittedName>
        <fullName evidence="10 11">DNA-binding protein smubp-2</fullName>
    </submittedName>
</protein>
<dbReference type="EMBL" id="ATLV01023941">
    <property type="status" value="NOT_ANNOTATED_CDS"/>
    <property type="molecule type" value="Genomic_DNA"/>
</dbReference>
<name>A0A084WIN5_ANOSI</name>
<comment type="subcellular location">
    <subcellularLocation>
        <location evidence="1">Cytoplasm</location>
    </subcellularLocation>
</comment>
<dbReference type="Gene3D" id="3.40.50.300">
    <property type="entry name" value="P-loop containing nucleotide triphosphate hydrolases"/>
    <property type="match status" value="2"/>
</dbReference>
<dbReference type="Proteomes" id="UP000030765">
    <property type="component" value="Unassembled WGS sequence"/>
</dbReference>
<dbReference type="EnsemblMetazoa" id="ASIC018130-RA">
    <property type="protein sequence ID" value="ASIC018130-PA"/>
    <property type="gene ID" value="ASIC018130"/>
</dbReference>
<dbReference type="InterPro" id="IPR041679">
    <property type="entry name" value="DNA2/NAM7-like_C"/>
</dbReference>
<dbReference type="Pfam" id="PF13086">
    <property type="entry name" value="AAA_11"/>
    <property type="match status" value="2"/>
</dbReference>
<evidence type="ECO:0000256" key="2">
    <source>
        <dbReference type="ARBA" id="ARBA00022490"/>
    </source>
</evidence>
<dbReference type="InterPro" id="IPR026122">
    <property type="entry name" value="MOV-10/SDE3_DEXXQ/H-box"/>
</dbReference>
<dbReference type="AlphaFoldDB" id="A0A084WIN5"/>
<dbReference type="GO" id="GO:0003723">
    <property type="term" value="F:RNA binding"/>
    <property type="evidence" value="ECO:0007669"/>
    <property type="project" value="InterPro"/>
</dbReference>
<keyword evidence="12" id="KW-1185">Reference proteome</keyword>
<keyword evidence="4" id="KW-0378">Hydrolase</keyword>
<evidence type="ECO:0000313" key="12">
    <source>
        <dbReference type="Proteomes" id="UP000030765"/>
    </source>
</evidence>
<accession>A0A084WIN5</accession>
<dbReference type="InterPro" id="IPR027417">
    <property type="entry name" value="P-loop_NTPase"/>
</dbReference>
<evidence type="ECO:0000256" key="5">
    <source>
        <dbReference type="ARBA" id="ARBA00022806"/>
    </source>
</evidence>
<dbReference type="VEuPathDB" id="VectorBase:ASIS002693"/>
<evidence type="ECO:0000259" key="9">
    <source>
        <dbReference type="Pfam" id="PF13087"/>
    </source>
</evidence>
<keyword evidence="7" id="KW-0943">RNA-mediated gene silencing</keyword>
<evidence type="ECO:0000259" key="8">
    <source>
        <dbReference type="Pfam" id="PF13086"/>
    </source>
</evidence>
<sequence length="791" mass="91025">MKLPGVQEPVRISKPIFRLEVEYSISHSILSIRIQNMCQQLIILRSIYLFYGEHKRVALFNDVLRMVPGYEFRFEKSFLFLPDTSYNVVFLSKLSNTEYQLREIATIYFLQPRKLRGPQLTLKKLPPFEIPDYVKEVYSNDYLPSQHYSRNASLWQERFRDYLKQGLNPSNYLEHLRMLNQIDDYNCYLEMLSYTINDAHLVPLDIPKQYLLSTDQFPKSPVLLDVGSFVRAITLSKDKYGEELSIITRGFIAERNASILIVMENALKVGCKVKLEFPMNRTQFQMEYQSLDYLNRIDFNTVTFPSITNQTVKKKGRLVSKKHTKFDWFQDQIADNDLQQLAIKNIINRTAYPAPYVLFGPPGTGKTCTIVEAVLQIYKLQPNSRILVTATSNYACNELAKRLLKYVQPSDIYRYMSLSTERDINQMDLSILEISNMHMGTYETPSMEDFVQTRILVCTIMNSARLIQLGVKTAMYDYIFIDECGSSKELSALVPIACIGTEAKCDRLVASVILAGDPKQLGPVTHSTFLRDTAHNVSLLERLMELPYYKKDLNNNEYNTDVVTKLLDNYRSHKNIFEFSNKTFYEGELRAKASPEIAEWAIGWARLPNPKFPMIFHSIVGTMIQDQCTLSYLNCEEARVVYDYVQELLNNNINGQIIREEDIGIITPYSRQVDYIKRGLSNLGLDNIEVGSAEQYQGREKPVIIVSTVRSGRSTVGFLSDPRRLNVVMTRAKALMIIIGNPLNLSKDPTWHSLLQYLTANKAFVGRKFTIDNTPRLAPKMPTLETIPDFA</sequence>
<evidence type="ECO:0000313" key="10">
    <source>
        <dbReference type="EMBL" id="KFB50079.1"/>
    </source>
</evidence>
<dbReference type="FunFam" id="3.40.50.300:FF:000326">
    <property type="entry name" value="P-loop containing nucleoside triphosphate hydrolase"/>
    <property type="match status" value="1"/>
</dbReference>
<organism evidence="10">
    <name type="scientific">Anopheles sinensis</name>
    <name type="common">Mosquito</name>
    <dbReference type="NCBI Taxonomy" id="74873"/>
    <lineage>
        <taxon>Eukaryota</taxon>
        <taxon>Metazoa</taxon>
        <taxon>Ecdysozoa</taxon>
        <taxon>Arthropoda</taxon>
        <taxon>Hexapoda</taxon>
        <taxon>Insecta</taxon>
        <taxon>Pterygota</taxon>
        <taxon>Neoptera</taxon>
        <taxon>Endopterygota</taxon>
        <taxon>Diptera</taxon>
        <taxon>Nematocera</taxon>
        <taxon>Culicoidea</taxon>
        <taxon>Culicidae</taxon>
        <taxon>Anophelinae</taxon>
        <taxon>Anopheles</taxon>
    </lineage>
</organism>
<dbReference type="GO" id="GO:0005694">
    <property type="term" value="C:chromosome"/>
    <property type="evidence" value="ECO:0007669"/>
    <property type="project" value="UniProtKB-ARBA"/>
</dbReference>
<reference evidence="11" key="2">
    <citation type="submission" date="2020-05" db="UniProtKB">
        <authorList>
            <consortium name="EnsemblMetazoa"/>
        </authorList>
    </citation>
    <scope>IDENTIFICATION</scope>
</reference>
<dbReference type="GO" id="GO:0005524">
    <property type="term" value="F:ATP binding"/>
    <property type="evidence" value="ECO:0007669"/>
    <property type="project" value="UniProtKB-KW"/>
</dbReference>
<dbReference type="OMA" id="IDECGSC"/>
<evidence type="ECO:0000256" key="3">
    <source>
        <dbReference type="ARBA" id="ARBA00022741"/>
    </source>
</evidence>
<gene>
    <name evidence="10" type="ORF">ZHAS_00018130</name>
</gene>
<keyword evidence="3" id="KW-0547">Nucleotide-binding</keyword>
<feature type="domain" description="DNA2/NAM7 helicase-like C-terminal" evidence="9">
    <location>
        <begin position="537"/>
        <end position="741"/>
    </location>
</feature>
<dbReference type="CDD" id="cd18038">
    <property type="entry name" value="DEXXQc_Helz-like"/>
    <property type="match status" value="1"/>
</dbReference>
<dbReference type="GO" id="GO:0032574">
    <property type="term" value="F:5'-3' RNA helicase activity"/>
    <property type="evidence" value="ECO:0007669"/>
    <property type="project" value="InterPro"/>
</dbReference>
<evidence type="ECO:0000256" key="4">
    <source>
        <dbReference type="ARBA" id="ARBA00022801"/>
    </source>
</evidence>
<dbReference type="PANTHER" id="PTHR45418">
    <property type="entry name" value="CANCER/TESTIS ANTIGEN 55"/>
    <property type="match status" value="1"/>
</dbReference>
<keyword evidence="10" id="KW-0238">DNA-binding</keyword>
<reference evidence="10 12" key="1">
    <citation type="journal article" date="2014" name="BMC Genomics">
        <title>Genome sequence of Anopheles sinensis provides insight into genetics basis of mosquito competence for malaria parasites.</title>
        <authorList>
            <person name="Zhou D."/>
            <person name="Zhang D."/>
            <person name="Ding G."/>
            <person name="Shi L."/>
            <person name="Hou Q."/>
            <person name="Ye Y."/>
            <person name="Xu Y."/>
            <person name="Zhou H."/>
            <person name="Xiong C."/>
            <person name="Li S."/>
            <person name="Yu J."/>
            <person name="Hong S."/>
            <person name="Yu X."/>
            <person name="Zou P."/>
            <person name="Chen C."/>
            <person name="Chang X."/>
            <person name="Wang W."/>
            <person name="Lv Y."/>
            <person name="Sun Y."/>
            <person name="Ma L."/>
            <person name="Shen B."/>
            <person name="Zhu C."/>
        </authorList>
    </citation>
    <scope>NUCLEOTIDE SEQUENCE [LARGE SCALE GENOMIC DNA]</scope>
</reference>
<keyword evidence="5" id="KW-0347">Helicase</keyword>
<dbReference type="GO" id="GO:0005737">
    <property type="term" value="C:cytoplasm"/>
    <property type="evidence" value="ECO:0007669"/>
    <property type="project" value="UniProtKB-SubCell"/>
</dbReference>
<evidence type="ECO:0000256" key="7">
    <source>
        <dbReference type="ARBA" id="ARBA00023158"/>
    </source>
</evidence>
<dbReference type="SUPFAM" id="SSF52540">
    <property type="entry name" value="P-loop containing nucleoside triphosphate hydrolases"/>
    <property type="match status" value="1"/>
</dbReference>
<dbReference type="InterPro" id="IPR041677">
    <property type="entry name" value="DNA2/NAM7_AAA_11"/>
</dbReference>
<feature type="domain" description="DNA2/NAM7 helicase helicase" evidence="8">
    <location>
        <begin position="452"/>
        <end position="527"/>
    </location>
</feature>
<dbReference type="GO" id="GO:0031047">
    <property type="term" value="P:regulatory ncRNA-mediated gene silencing"/>
    <property type="evidence" value="ECO:0007669"/>
    <property type="project" value="UniProtKB-KW"/>
</dbReference>
<dbReference type="VEuPathDB" id="VectorBase:ASIC018130"/>
<dbReference type="GO" id="GO:0003677">
    <property type="term" value="F:DNA binding"/>
    <property type="evidence" value="ECO:0007669"/>
    <property type="project" value="UniProtKB-KW"/>
</dbReference>
<dbReference type="CDD" id="cd18808">
    <property type="entry name" value="SF1_C_Upf1"/>
    <property type="match status" value="1"/>
</dbReference>
<dbReference type="InterPro" id="IPR047187">
    <property type="entry name" value="SF1_C_Upf1"/>
</dbReference>
<dbReference type="PANTHER" id="PTHR45418:SF1">
    <property type="entry name" value="CANCER_TESTIS ANTIGEN 55"/>
    <property type="match status" value="1"/>
</dbReference>
<evidence type="ECO:0000256" key="6">
    <source>
        <dbReference type="ARBA" id="ARBA00022840"/>
    </source>
</evidence>
<dbReference type="EMBL" id="KE525347">
    <property type="protein sequence ID" value="KFB50079.1"/>
    <property type="molecule type" value="Genomic_DNA"/>
</dbReference>
<dbReference type="OrthoDB" id="7779868at2759"/>
<feature type="domain" description="DNA2/NAM7 helicase helicase" evidence="8">
    <location>
        <begin position="336"/>
        <end position="405"/>
    </location>
</feature>
<proteinExistence type="predicted"/>
<dbReference type="GO" id="GO:0016787">
    <property type="term" value="F:hydrolase activity"/>
    <property type="evidence" value="ECO:0007669"/>
    <property type="project" value="UniProtKB-KW"/>
</dbReference>
<evidence type="ECO:0000313" key="11">
    <source>
        <dbReference type="EnsemblMetazoa" id="ASIC018130-PA"/>
    </source>
</evidence>
<dbReference type="STRING" id="74873.A0A084WIN5"/>
<keyword evidence="2" id="KW-0963">Cytoplasm</keyword>
<evidence type="ECO:0000256" key="1">
    <source>
        <dbReference type="ARBA" id="ARBA00004496"/>
    </source>
</evidence>
<dbReference type="Pfam" id="PF13087">
    <property type="entry name" value="AAA_12"/>
    <property type="match status" value="1"/>
</dbReference>
<keyword evidence="6" id="KW-0067">ATP-binding</keyword>